<evidence type="ECO:0000259" key="2">
    <source>
        <dbReference type="Pfam" id="PF02120"/>
    </source>
</evidence>
<feature type="compositionally biased region" description="Low complexity" evidence="1">
    <location>
        <begin position="47"/>
        <end position="63"/>
    </location>
</feature>
<feature type="compositionally biased region" description="Polar residues" evidence="1">
    <location>
        <begin position="398"/>
        <end position="417"/>
    </location>
</feature>
<evidence type="ECO:0000313" key="3">
    <source>
        <dbReference type="EMBL" id="GGF39027.1"/>
    </source>
</evidence>
<dbReference type="Proteomes" id="UP000646365">
    <property type="component" value="Unassembled WGS sequence"/>
</dbReference>
<dbReference type="RefSeq" id="WP_189051064.1">
    <property type="nucleotide sequence ID" value="NZ_BMJQ01000016.1"/>
</dbReference>
<dbReference type="InterPro" id="IPR021136">
    <property type="entry name" value="Flagellar_hook_control-like_C"/>
</dbReference>
<evidence type="ECO:0000256" key="1">
    <source>
        <dbReference type="SAM" id="MobiDB-lite"/>
    </source>
</evidence>
<feature type="region of interest" description="Disordered" evidence="1">
    <location>
        <begin position="511"/>
        <end position="556"/>
    </location>
</feature>
<feature type="domain" description="Flagellar hook-length control protein-like C-terminal" evidence="2">
    <location>
        <begin position="435"/>
        <end position="505"/>
    </location>
</feature>
<dbReference type="CDD" id="cd17470">
    <property type="entry name" value="T3SS_Flik_C"/>
    <property type="match status" value="1"/>
</dbReference>
<proteinExistence type="predicted"/>
<sequence>MSIAQFDATNASNTAAQLGAATARTTANNGFAQALLDAEARARIETQRQNAQHQAAQRAANQASPPAKDPSGAPSTATATKTAAKSDTSKTDQGKSDTAKTHDSARASQDDTTTAAQQQTAAAPTPVPPPTTTASPPASASPSSALTSGTDASAPAAGGSGTATAQAGTAAQAGDTPAPSTAAGTAGNTTTATAAAGPVAAQAAATPPSDPSAAAAPSLATLAALGLGRTPPAGANSAAPAGTGKPSTAAVTVTTTKAPVTVKPGTLTTLLPFEFGGAAQPVAGQAPAPAVANVPAANANATGTSANAAAETPASDQADPNADAPVPPAPLPTDPTALPTDTAVATPATEQVTATAVATEQHASLFAQGGNETASTALTSGAAPTAAGFATLNAGTTVSRSETAPDTPQGGQTSQAPLQPPAEQLAIAISRNTGSNGSQNFTIRLSPEKLGTVEVKLQVDPKGKTTANFVVEHAETLQLLKQDSQQLVQSLQNAGVDTNGASLSFSLKDSNTGLAQNQSNGGQAGQPRGMSGAAAADAESTETPAVASNRLYDIKA</sequence>
<organism evidence="3 4">
    <name type="scientific">Aliidongia dinghuensis</name>
    <dbReference type="NCBI Taxonomy" id="1867774"/>
    <lineage>
        <taxon>Bacteria</taxon>
        <taxon>Pseudomonadati</taxon>
        <taxon>Pseudomonadota</taxon>
        <taxon>Alphaproteobacteria</taxon>
        <taxon>Rhodospirillales</taxon>
        <taxon>Dongiaceae</taxon>
        <taxon>Aliidongia</taxon>
    </lineage>
</organism>
<dbReference type="Pfam" id="PF02120">
    <property type="entry name" value="Flg_hook"/>
    <property type="match status" value="1"/>
</dbReference>
<comment type="caution">
    <text evidence="3">The sequence shown here is derived from an EMBL/GenBank/DDBJ whole genome shotgun (WGS) entry which is preliminary data.</text>
</comment>
<gene>
    <name evidence="3" type="ORF">GCM10011611_51740</name>
</gene>
<feature type="region of interest" description="Disordered" evidence="1">
    <location>
        <begin position="303"/>
        <end position="338"/>
    </location>
</feature>
<name>A0A8J3E680_9PROT</name>
<dbReference type="EMBL" id="BMJQ01000016">
    <property type="protein sequence ID" value="GGF39027.1"/>
    <property type="molecule type" value="Genomic_DNA"/>
</dbReference>
<reference evidence="3" key="1">
    <citation type="journal article" date="2014" name="Int. J. Syst. Evol. Microbiol.">
        <title>Complete genome sequence of Corynebacterium casei LMG S-19264T (=DSM 44701T), isolated from a smear-ripened cheese.</title>
        <authorList>
            <consortium name="US DOE Joint Genome Institute (JGI-PGF)"/>
            <person name="Walter F."/>
            <person name="Albersmeier A."/>
            <person name="Kalinowski J."/>
            <person name="Ruckert C."/>
        </authorList>
    </citation>
    <scope>NUCLEOTIDE SEQUENCE</scope>
    <source>
        <strain evidence="3">CGMCC 1.15725</strain>
    </source>
</reference>
<dbReference type="InterPro" id="IPR038610">
    <property type="entry name" value="FliK-like_C_sf"/>
</dbReference>
<protein>
    <recommendedName>
        <fullName evidence="2">Flagellar hook-length control protein-like C-terminal domain-containing protein</fullName>
    </recommendedName>
</protein>
<feature type="compositionally biased region" description="Low complexity" evidence="1">
    <location>
        <begin position="132"/>
        <end position="189"/>
    </location>
</feature>
<reference evidence="3" key="2">
    <citation type="submission" date="2020-09" db="EMBL/GenBank/DDBJ databases">
        <authorList>
            <person name="Sun Q."/>
            <person name="Zhou Y."/>
        </authorList>
    </citation>
    <scope>NUCLEOTIDE SEQUENCE</scope>
    <source>
        <strain evidence="3">CGMCC 1.15725</strain>
    </source>
</reference>
<keyword evidence="4" id="KW-1185">Reference proteome</keyword>
<feature type="compositionally biased region" description="Low complexity" evidence="1">
    <location>
        <begin position="303"/>
        <end position="324"/>
    </location>
</feature>
<feature type="compositionally biased region" description="Low complexity" evidence="1">
    <location>
        <begin position="110"/>
        <end position="124"/>
    </location>
</feature>
<feature type="compositionally biased region" description="Low complexity" evidence="1">
    <location>
        <begin position="75"/>
        <end position="86"/>
    </location>
</feature>
<feature type="compositionally biased region" description="Basic and acidic residues" evidence="1">
    <location>
        <begin position="87"/>
        <end position="109"/>
    </location>
</feature>
<dbReference type="Gene3D" id="3.30.750.140">
    <property type="match status" value="1"/>
</dbReference>
<evidence type="ECO:0000313" key="4">
    <source>
        <dbReference type="Proteomes" id="UP000646365"/>
    </source>
</evidence>
<feature type="region of interest" description="Disordered" evidence="1">
    <location>
        <begin position="43"/>
        <end position="189"/>
    </location>
</feature>
<accession>A0A8J3E680</accession>
<feature type="region of interest" description="Disordered" evidence="1">
    <location>
        <begin position="398"/>
        <end position="419"/>
    </location>
</feature>
<dbReference type="AlphaFoldDB" id="A0A8J3E680"/>